<dbReference type="GO" id="GO:0045892">
    <property type="term" value="P:negative regulation of DNA-templated transcription"/>
    <property type="evidence" value="ECO:0007669"/>
    <property type="project" value="TreeGrafter"/>
</dbReference>
<organism evidence="5 6">
    <name type="scientific">Anaerosacchariphilus polymeriproducens</name>
    <dbReference type="NCBI Taxonomy" id="1812858"/>
    <lineage>
        <taxon>Bacteria</taxon>
        <taxon>Bacillati</taxon>
        <taxon>Bacillota</taxon>
        <taxon>Clostridia</taxon>
        <taxon>Lachnospirales</taxon>
        <taxon>Lachnospiraceae</taxon>
        <taxon>Anaerosacchariphilus</taxon>
    </lineage>
</organism>
<dbReference type="SUPFAM" id="SSF64288">
    <property type="entry name" value="Chorismate lyase-like"/>
    <property type="match status" value="1"/>
</dbReference>
<dbReference type="InterPro" id="IPR036388">
    <property type="entry name" value="WH-like_DNA-bd_sf"/>
</dbReference>
<evidence type="ECO:0000256" key="2">
    <source>
        <dbReference type="ARBA" id="ARBA00023125"/>
    </source>
</evidence>
<dbReference type="OrthoDB" id="9815017at2"/>
<dbReference type="AlphaFoldDB" id="A0A371AVX4"/>
<evidence type="ECO:0000259" key="4">
    <source>
        <dbReference type="PROSITE" id="PS50949"/>
    </source>
</evidence>
<accession>A0A371AVX4</accession>
<evidence type="ECO:0000256" key="3">
    <source>
        <dbReference type="ARBA" id="ARBA00023163"/>
    </source>
</evidence>
<dbReference type="GO" id="GO:0003700">
    <property type="term" value="F:DNA-binding transcription factor activity"/>
    <property type="evidence" value="ECO:0007669"/>
    <property type="project" value="InterPro"/>
</dbReference>
<dbReference type="SUPFAM" id="SSF46785">
    <property type="entry name" value="Winged helix' DNA-binding domain"/>
    <property type="match status" value="1"/>
</dbReference>
<comment type="caution">
    <text evidence="5">The sequence shown here is derived from an EMBL/GenBank/DDBJ whole genome shotgun (WGS) entry which is preliminary data.</text>
</comment>
<dbReference type="GO" id="GO:0003677">
    <property type="term" value="F:DNA binding"/>
    <property type="evidence" value="ECO:0007669"/>
    <property type="project" value="UniProtKB-KW"/>
</dbReference>
<dbReference type="InterPro" id="IPR000524">
    <property type="entry name" value="Tscrpt_reg_HTH_GntR"/>
</dbReference>
<name>A0A371AVX4_9FIRM</name>
<dbReference type="SMART" id="SM00345">
    <property type="entry name" value="HTH_GNTR"/>
    <property type="match status" value="1"/>
</dbReference>
<dbReference type="PANTHER" id="PTHR44846">
    <property type="entry name" value="MANNOSYL-D-GLYCERATE TRANSPORT/METABOLISM SYSTEM REPRESSOR MNGR-RELATED"/>
    <property type="match status" value="1"/>
</dbReference>
<sequence length="256" mass="29430">MNNTLTTISKEKARKLKHVKVYDRLYSMIKDGTFPPGTQLPSEPELALQMNVSRMTLRRSLALLQEDNLVQNIQGKGNFVKSQSSPATFYETEHIQHPFVKCSTIDSDSTELEFRIEPPSDYMKQSVHCDTAAVVISDRWYKKKNAAIGYTLSIIPIETISNYKIDLSNLESFLVFLEKTIYDLSLDSRCSYSYTNTGNFTSTKYTLSNNSNFFLIQETLYDNNHIVLLFNKHYIPLHNFSLEVCYTNQLQSSPEN</sequence>
<evidence type="ECO:0000256" key="1">
    <source>
        <dbReference type="ARBA" id="ARBA00023015"/>
    </source>
</evidence>
<protein>
    <submittedName>
        <fullName evidence="5">GntR family transcriptional regulator</fullName>
    </submittedName>
</protein>
<keyword evidence="2" id="KW-0238">DNA-binding</keyword>
<dbReference type="PRINTS" id="PR00035">
    <property type="entry name" value="HTHGNTR"/>
</dbReference>
<dbReference type="EMBL" id="QRCT01000019">
    <property type="protein sequence ID" value="RDU23723.1"/>
    <property type="molecule type" value="Genomic_DNA"/>
</dbReference>
<dbReference type="RefSeq" id="WP_115481592.1">
    <property type="nucleotide sequence ID" value="NZ_QRCT01000019.1"/>
</dbReference>
<keyword evidence="6" id="KW-1185">Reference proteome</keyword>
<dbReference type="InterPro" id="IPR028978">
    <property type="entry name" value="Chorismate_lyase_/UTRA_dom_sf"/>
</dbReference>
<dbReference type="PROSITE" id="PS50949">
    <property type="entry name" value="HTH_GNTR"/>
    <property type="match status" value="1"/>
</dbReference>
<dbReference type="InterPro" id="IPR036390">
    <property type="entry name" value="WH_DNA-bd_sf"/>
</dbReference>
<dbReference type="PANTHER" id="PTHR44846:SF1">
    <property type="entry name" value="MANNOSYL-D-GLYCERATE TRANSPORT_METABOLISM SYSTEM REPRESSOR MNGR-RELATED"/>
    <property type="match status" value="1"/>
</dbReference>
<dbReference type="CDD" id="cd07377">
    <property type="entry name" value="WHTH_GntR"/>
    <property type="match status" value="1"/>
</dbReference>
<feature type="domain" description="HTH gntR-type" evidence="4">
    <location>
        <begin position="15"/>
        <end position="83"/>
    </location>
</feature>
<dbReference type="InterPro" id="IPR050679">
    <property type="entry name" value="Bact_HTH_transcr_reg"/>
</dbReference>
<dbReference type="Proteomes" id="UP000255036">
    <property type="component" value="Unassembled WGS sequence"/>
</dbReference>
<evidence type="ECO:0000313" key="5">
    <source>
        <dbReference type="EMBL" id="RDU23723.1"/>
    </source>
</evidence>
<gene>
    <name evidence="5" type="ORF">DWV06_07635</name>
</gene>
<reference evidence="5 6" key="1">
    <citation type="submission" date="2018-07" db="EMBL/GenBank/DDBJ databases">
        <title>Anaerosacharophilus polymeroproducens gen. nov. sp. nov., an anaerobic bacterium isolated from salt field.</title>
        <authorList>
            <person name="Kim W."/>
            <person name="Yang S.-H."/>
            <person name="Oh J."/>
            <person name="Lee J.-H."/>
            <person name="Kwon K.K."/>
        </authorList>
    </citation>
    <scope>NUCLEOTIDE SEQUENCE [LARGE SCALE GENOMIC DNA]</scope>
    <source>
        <strain evidence="5 6">MCWD5</strain>
    </source>
</reference>
<keyword evidence="1" id="KW-0805">Transcription regulation</keyword>
<evidence type="ECO:0000313" key="6">
    <source>
        <dbReference type="Proteomes" id="UP000255036"/>
    </source>
</evidence>
<dbReference type="Pfam" id="PF00392">
    <property type="entry name" value="GntR"/>
    <property type="match status" value="1"/>
</dbReference>
<keyword evidence="3" id="KW-0804">Transcription</keyword>
<proteinExistence type="predicted"/>
<dbReference type="Gene3D" id="1.10.10.10">
    <property type="entry name" value="Winged helix-like DNA-binding domain superfamily/Winged helix DNA-binding domain"/>
    <property type="match status" value="1"/>
</dbReference>